<reference evidence="8 9" key="1">
    <citation type="submission" date="2019-09" db="EMBL/GenBank/DDBJ databases">
        <title>Phylogeny of genus Pseudoclavibacter and closely related genus.</title>
        <authorList>
            <person name="Li Y."/>
        </authorList>
    </citation>
    <scope>NUCLEOTIDE SEQUENCE [LARGE SCALE GENOMIC DNA]</scope>
    <source>
        <strain evidence="8 9">DSM 23821</strain>
    </source>
</reference>
<keyword evidence="3" id="KW-0732">Signal</keyword>
<proteinExistence type="predicted"/>
<feature type="region of interest" description="Disordered" evidence="5">
    <location>
        <begin position="498"/>
        <end position="517"/>
    </location>
</feature>
<feature type="compositionally biased region" description="Low complexity" evidence="5">
    <location>
        <begin position="500"/>
        <end position="513"/>
    </location>
</feature>
<comment type="caution">
    <text evidence="8">The sequence shown here is derived from an EMBL/GenBank/DDBJ whole genome shotgun (WGS) entry which is preliminary data.</text>
</comment>
<keyword evidence="9" id="KW-1185">Reference proteome</keyword>
<feature type="compositionally biased region" description="Basic and acidic residues" evidence="5">
    <location>
        <begin position="111"/>
        <end position="120"/>
    </location>
</feature>
<feature type="domain" description="Gram-positive cocci surface proteins LPxTG" evidence="7">
    <location>
        <begin position="600"/>
        <end position="632"/>
    </location>
</feature>
<dbReference type="NCBIfam" id="TIGR03934">
    <property type="entry name" value="TQXA_dom"/>
    <property type="match status" value="1"/>
</dbReference>
<evidence type="ECO:0000256" key="6">
    <source>
        <dbReference type="SAM" id="Phobius"/>
    </source>
</evidence>
<dbReference type="NCBIfam" id="NF033903">
    <property type="entry name" value="VaFE_rpt"/>
    <property type="match status" value="1"/>
</dbReference>
<feature type="compositionally biased region" description="Basic and acidic residues" evidence="5">
    <location>
        <begin position="27"/>
        <end position="45"/>
    </location>
</feature>
<dbReference type="Gene3D" id="1.10.150.480">
    <property type="match status" value="1"/>
</dbReference>
<keyword evidence="6" id="KW-1133">Transmembrane helix</keyword>
<dbReference type="Pfam" id="PF18202">
    <property type="entry name" value="TQ"/>
    <property type="match status" value="1"/>
</dbReference>
<gene>
    <name evidence="8" type="ORF">F8O01_01195</name>
</gene>
<keyword evidence="2" id="KW-0964">Secreted</keyword>
<keyword evidence="1" id="KW-0134">Cell wall</keyword>
<evidence type="ECO:0000313" key="8">
    <source>
        <dbReference type="EMBL" id="KAB1662588.1"/>
    </source>
</evidence>
<accession>A0A7J5C1T7</accession>
<dbReference type="InterPro" id="IPR023849">
    <property type="entry name" value="TQXA_dom"/>
</dbReference>
<dbReference type="EMBL" id="WBJZ01000001">
    <property type="protein sequence ID" value="KAB1662588.1"/>
    <property type="molecule type" value="Genomic_DNA"/>
</dbReference>
<dbReference type="Gene3D" id="2.60.40.3930">
    <property type="match status" value="1"/>
</dbReference>
<feature type="compositionally biased region" description="Low complexity" evidence="5">
    <location>
        <begin position="1"/>
        <end position="19"/>
    </location>
</feature>
<evidence type="ECO:0000256" key="3">
    <source>
        <dbReference type="ARBA" id="ARBA00022729"/>
    </source>
</evidence>
<feature type="region of interest" description="Disordered" evidence="5">
    <location>
        <begin position="103"/>
        <end position="131"/>
    </location>
</feature>
<dbReference type="InterPro" id="IPR019931">
    <property type="entry name" value="LPXTG_anchor"/>
</dbReference>
<dbReference type="InterPro" id="IPR041100">
    <property type="entry name" value="TQ"/>
</dbReference>
<evidence type="ECO:0000259" key="7">
    <source>
        <dbReference type="PROSITE" id="PS50847"/>
    </source>
</evidence>
<organism evidence="8 9">
    <name type="scientific">Pseudoclavibacter chungangensis</name>
    <dbReference type="NCBI Taxonomy" id="587635"/>
    <lineage>
        <taxon>Bacteria</taxon>
        <taxon>Bacillati</taxon>
        <taxon>Actinomycetota</taxon>
        <taxon>Actinomycetes</taxon>
        <taxon>Micrococcales</taxon>
        <taxon>Microbacteriaceae</taxon>
        <taxon>Pseudoclavibacter</taxon>
    </lineage>
</organism>
<feature type="transmembrane region" description="Helical" evidence="6">
    <location>
        <begin position="138"/>
        <end position="158"/>
    </location>
</feature>
<dbReference type="PROSITE" id="PS50847">
    <property type="entry name" value="GRAM_POS_ANCHORING"/>
    <property type="match status" value="1"/>
</dbReference>
<feature type="region of interest" description="Disordered" evidence="5">
    <location>
        <begin position="567"/>
        <end position="602"/>
    </location>
</feature>
<evidence type="ECO:0000256" key="5">
    <source>
        <dbReference type="SAM" id="MobiDB-lite"/>
    </source>
</evidence>
<name>A0A7J5C1T7_9MICO</name>
<evidence type="ECO:0000256" key="1">
    <source>
        <dbReference type="ARBA" id="ARBA00022512"/>
    </source>
</evidence>
<evidence type="ECO:0000256" key="4">
    <source>
        <dbReference type="ARBA" id="ARBA00023088"/>
    </source>
</evidence>
<dbReference type="InterPro" id="IPR013552">
    <property type="entry name" value="Thioester_dom"/>
</dbReference>
<keyword evidence="6" id="KW-0812">Transmembrane</keyword>
<feature type="compositionally biased region" description="Low complexity" evidence="5">
    <location>
        <begin position="569"/>
        <end position="596"/>
    </location>
</feature>
<dbReference type="Pfam" id="PF08341">
    <property type="entry name" value="TED"/>
    <property type="match status" value="1"/>
</dbReference>
<protein>
    <submittedName>
        <fullName evidence="8">VaFE repeat-containing surface-anchored protein</fullName>
    </submittedName>
</protein>
<dbReference type="Proteomes" id="UP000467240">
    <property type="component" value="Unassembled WGS sequence"/>
</dbReference>
<feature type="transmembrane region" description="Helical" evidence="6">
    <location>
        <begin position="607"/>
        <end position="628"/>
    </location>
</feature>
<dbReference type="AlphaFoldDB" id="A0A7J5C1T7"/>
<sequence length="632" mass="65395">MRATTSSTRSRTRSSRCCSGHPTTPPRRPDDSAHAAARRPREPKPEPVGPRPAPAIRAPTVQGAAEPTRVDTPSFRLPDGDPSPGVISRSAVPRSCEYSYRCDSTPMRHPRSADGDREGRFPTMSTDSRRHPRQLARWLGGLLAATCAVVAPAAAAAAEPVTTGDTVYIGNSIGYGGTALHPVWTETPATGDPDFLAYCIEHDVPARSDAEGVVGDLDGYLGENHFSDPTIQGKVLWVLAHSYPALSLEAFGAAAGVPGISQNDAIEATQYAIWRYTDLAWDADWPFESEDSETAYWYLVNGANASDGLTPDDLQVTVSVTGPTAEQSAGSLVGPFLISTNQERVSVASDPSTAITDASGSPIDASNVHDGDEVFLDLRGSDAAGSATVRASASGASGSGLVLSVPKRTGETPAAGEANHAQSLILVAADTASPPAESGVTWSGTRSEPAIRTSVVDSADGDQVLPWNGGTVVDTVAYENLTPGTEYTVTGELIDRADSTPTGITGRTTFTPTEPNGSVQVTFTVPDGYAGTTLVAFERLFEGTDTTIAPVATHEDINDLAQTVTVEDAPATPTPTASTPTASTPTASSPTAPNSTGEQLAHTGSDLAGGLLTVALLALVAGGAVLAARRRA</sequence>
<evidence type="ECO:0000256" key="2">
    <source>
        <dbReference type="ARBA" id="ARBA00022525"/>
    </source>
</evidence>
<feature type="region of interest" description="Disordered" evidence="5">
    <location>
        <begin position="1"/>
        <end position="90"/>
    </location>
</feature>
<dbReference type="OrthoDB" id="2676146at2"/>
<keyword evidence="6" id="KW-0472">Membrane</keyword>
<evidence type="ECO:0000313" key="9">
    <source>
        <dbReference type="Proteomes" id="UP000467240"/>
    </source>
</evidence>
<keyword evidence="4" id="KW-0572">Peptidoglycan-anchor</keyword>